<dbReference type="Gene3D" id="1.10.10.10">
    <property type="entry name" value="Winged helix-like DNA-binding domain superfamily/Winged helix DNA-binding domain"/>
    <property type="match status" value="1"/>
</dbReference>
<dbReference type="GO" id="GO:0005829">
    <property type="term" value="C:cytosol"/>
    <property type="evidence" value="ECO:0007669"/>
    <property type="project" value="TreeGrafter"/>
</dbReference>
<dbReference type="PANTHER" id="PTHR24567:SF74">
    <property type="entry name" value="HTH-TYPE TRANSCRIPTIONAL REGULATOR ARCR"/>
    <property type="match status" value="1"/>
</dbReference>
<evidence type="ECO:0000313" key="6">
    <source>
        <dbReference type="EMBL" id="MBQ0958938.1"/>
    </source>
</evidence>
<dbReference type="InterPro" id="IPR000595">
    <property type="entry name" value="cNMP-bd_dom"/>
</dbReference>
<keyword evidence="7" id="KW-1185">Reference proteome</keyword>
<dbReference type="AlphaFoldDB" id="A0A940YEV8"/>
<dbReference type="InterPro" id="IPR036390">
    <property type="entry name" value="WH_DNA-bd_sf"/>
</dbReference>
<keyword evidence="1" id="KW-0805">Transcription regulation</keyword>
<dbReference type="GO" id="GO:0003677">
    <property type="term" value="F:DNA binding"/>
    <property type="evidence" value="ECO:0007669"/>
    <property type="project" value="UniProtKB-KW"/>
</dbReference>
<protein>
    <submittedName>
        <fullName evidence="6">Crp/Fnr family transcriptional regulator</fullName>
    </submittedName>
</protein>
<evidence type="ECO:0000313" key="7">
    <source>
        <dbReference type="Proteomes" id="UP000678374"/>
    </source>
</evidence>
<dbReference type="GO" id="GO:0003700">
    <property type="term" value="F:DNA-binding transcription factor activity"/>
    <property type="evidence" value="ECO:0007669"/>
    <property type="project" value="TreeGrafter"/>
</dbReference>
<comment type="caution">
    <text evidence="6">The sequence shown here is derived from an EMBL/GenBank/DDBJ whole genome shotgun (WGS) entry which is preliminary data.</text>
</comment>
<feature type="domain" description="HTH crp-type" evidence="5">
    <location>
        <begin position="155"/>
        <end position="228"/>
    </location>
</feature>
<dbReference type="PROSITE" id="PS51063">
    <property type="entry name" value="HTH_CRP_2"/>
    <property type="match status" value="1"/>
</dbReference>
<dbReference type="SMART" id="SM00419">
    <property type="entry name" value="HTH_CRP"/>
    <property type="match status" value="1"/>
</dbReference>
<feature type="domain" description="Cyclic nucleotide-binding" evidence="4">
    <location>
        <begin position="21"/>
        <end position="124"/>
    </location>
</feature>
<evidence type="ECO:0000256" key="3">
    <source>
        <dbReference type="ARBA" id="ARBA00023163"/>
    </source>
</evidence>
<dbReference type="InterPro" id="IPR018490">
    <property type="entry name" value="cNMP-bd_dom_sf"/>
</dbReference>
<dbReference type="SUPFAM" id="SSF46785">
    <property type="entry name" value="Winged helix' DNA-binding domain"/>
    <property type="match status" value="1"/>
</dbReference>
<keyword evidence="2" id="KW-0238">DNA-binding</keyword>
<gene>
    <name evidence="6" type="ORF">KAK06_08195</name>
</gene>
<dbReference type="EMBL" id="JAGQDE010000005">
    <property type="protein sequence ID" value="MBQ0958938.1"/>
    <property type="molecule type" value="Genomic_DNA"/>
</dbReference>
<evidence type="ECO:0000256" key="2">
    <source>
        <dbReference type="ARBA" id="ARBA00023125"/>
    </source>
</evidence>
<dbReference type="InterPro" id="IPR050397">
    <property type="entry name" value="Env_Response_Regulators"/>
</dbReference>
<dbReference type="Pfam" id="PF00027">
    <property type="entry name" value="cNMP_binding"/>
    <property type="match status" value="1"/>
</dbReference>
<keyword evidence="3" id="KW-0804">Transcription</keyword>
<evidence type="ECO:0000256" key="1">
    <source>
        <dbReference type="ARBA" id="ARBA00023015"/>
    </source>
</evidence>
<dbReference type="PROSITE" id="PS50042">
    <property type="entry name" value="CNMP_BINDING_3"/>
    <property type="match status" value="1"/>
</dbReference>
<accession>A0A940YEV8</accession>
<dbReference type="CDD" id="cd00038">
    <property type="entry name" value="CAP_ED"/>
    <property type="match status" value="1"/>
</dbReference>
<dbReference type="InterPro" id="IPR014710">
    <property type="entry name" value="RmlC-like_jellyroll"/>
</dbReference>
<dbReference type="Gene3D" id="2.60.120.10">
    <property type="entry name" value="Jelly Rolls"/>
    <property type="match status" value="1"/>
</dbReference>
<organism evidence="6 7">
    <name type="scientific">Ideonella aquatica</name>
    <dbReference type="NCBI Taxonomy" id="2824119"/>
    <lineage>
        <taxon>Bacteria</taxon>
        <taxon>Pseudomonadati</taxon>
        <taxon>Pseudomonadota</taxon>
        <taxon>Betaproteobacteria</taxon>
        <taxon>Burkholderiales</taxon>
        <taxon>Sphaerotilaceae</taxon>
        <taxon>Ideonella</taxon>
    </lineage>
</organism>
<proteinExistence type="predicted"/>
<dbReference type="PANTHER" id="PTHR24567">
    <property type="entry name" value="CRP FAMILY TRANSCRIPTIONAL REGULATORY PROTEIN"/>
    <property type="match status" value="1"/>
</dbReference>
<dbReference type="InterPro" id="IPR036388">
    <property type="entry name" value="WH-like_DNA-bd_sf"/>
</dbReference>
<dbReference type="Proteomes" id="UP000678374">
    <property type="component" value="Unassembled WGS sequence"/>
</dbReference>
<reference evidence="6" key="1">
    <citation type="submission" date="2021-04" db="EMBL/GenBank/DDBJ databases">
        <title>The genome sequence of Ideonella sp. 4Y11.</title>
        <authorList>
            <person name="Liu Y."/>
        </authorList>
    </citation>
    <scope>NUCLEOTIDE SEQUENCE</scope>
    <source>
        <strain evidence="6">4Y11</strain>
    </source>
</reference>
<name>A0A940YEV8_9BURK</name>
<dbReference type="SMART" id="SM00100">
    <property type="entry name" value="cNMP"/>
    <property type="match status" value="1"/>
</dbReference>
<dbReference type="SUPFAM" id="SSF51206">
    <property type="entry name" value="cAMP-binding domain-like"/>
    <property type="match status" value="1"/>
</dbReference>
<dbReference type="InterPro" id="IPR012318">
    <property type="entry name" value="HTH_CRP"/>
</dbReference>
<evidence type="ECO:0000259" key="4">
    <source>
        <dbReference type="PROSITE" id="PS50042"/>
    </source>
</evidence>
<evidence type="ECO:0000259" key="5">
    <source>
        <dbReference type="PROSITE" id="PS51063"/>
    </source>
</evidence>
<dbReference type="Pfam" id="PF13545">
    <property type="entry name" value="HTH_Crp_2"/>
    <property type="match status" value="1"/>
</dbReference>
<sequence>MPSSGQSPIDDWLVPLQTGRWFADLGEAAQRALLAEARCVTLSAGEALFRRGDACDGLYAVLDGAVRIGAVDAAGRDLLLQVLGAPHWFGEIAVIDGGLRTHDVSARGDCRLLRVPMTALHTLLTEDPLWWRHLGRLLAEKSRALLAGLEQIAALPAPQRIAQRLLALADGHGMLAPGVVQRRLALNQEQLGAMLALTRQTVSETLRDFETRGWVRRGYGQIELLDPEALRALGR</sequence>